<dbReference type="Pfam" id="PF20256">
    <property type="entry name" value="MoCoBD_2"/>
    <property type="match status" value="2"/>
</dbReference>
<feature type="region of interest" description="Disordered" evidence="1">
    <location>
        <begin position="609"/>
        <end position="632"/>
    </location>
</feature>
<dbReference type="RefSeq" id="WP_244511867.1">
    <property type="nucleotide sequence ID" value="NZ_FNBZ01000001.1"/>
</dbReference>
<evidence type="ECO:0000313" key="5">
    <source>
        <dbReference type="Proteomes" id="UP000199468"/>
    </source>
</evidence>
<feature type="domain" description="Aldehyde oxidase/xanthine dehydrogenase second molybdopterin binding" evidence="3">
    <location>
        <begin position="633"/>
        <end position="879"/>
    </location>
</feature>
<evidence type="ECO:0000313" key="4">
    <source>
        <dbReference type="EMBL" id="SDF27761.1"/>
    </source>
</evidence>
<dbReference type="Gene3D" id="3.30.365.10">
    <property type="entry name" value="Aldehyde oxidase/xanthine dehydrogenase, molybdopterin binding domain"/>
    <property type="match status" value="4"/>
</dbReference>
<dbReference type="InterPro" id="IPR036856">
    <property type="entry name" value="Ald_Oxase/Xan_DH_a/b_sf"/>
</dbReference>
<sequence>MKTGLSRRSFLKAGAAGVAIKVSLLPSPTQAELIETPPRPGADWLAAGGKPKYRLDAIAKVTGGKTFSRDYRARDLAGWPKEQAHAFTLKATRVDRVFDGIDLGLLGDDLKPDRLVLHEDLVADGVAIPVPGFYGDVFFVPKGQTARLLGQPVAMLIYHDFARYDAAKRKLRFNDKVVRYGPEGPSTTPGPYGAARYVRIDGGTPDAEDRYSSLKETTIRAGFKGEEPQWPAAGDGDAMARGMAAAVEIEREIAAAGDDALVLRRSFTSQSADASAMEADNGNVWYDRASGLLHALIATQSPYEVAEMAAHIVSKSTFPLKSIDLKIGYTVGYGTKDHAIFPYYCVLAGLYGDGRPVRLANDRYEQFQTALKRHAFQMEKVMVIDRKTGRFRAMTGRYRTDGGGRENFSVSVGTVGATAAQSIYYLPKSDFSATIVSSRAVDAGSMRGYGTLQTMAATEMMVDEAAEALGLDPVEFRRRNALKAGMKNSQGAIPSGAMRHGEILDRAQQHPLWANRQTRKAAFEAANPGKKYGVGYGHVHKDYGTGAESALCALEFDATGRLKLSHVAHEIGTGATTSQAVMAAGLLGRQPDETEFGKVRWPQMPLETTDEPYTLSQEEEDKRKANPRWTPSFTSPMSASNSVYYLGHATREAARVLVDLAIWPAARSLWSRGIGGGQMAPEAVRREDLRIVDGRVTAAAMQPLAFAEIAAEAHRLGLVTGVTVHSFNRWQWAEAEFDLPDTGKRRFAIDALAVKYGEGAPAARRDLMTQDGWHFVERAAVFYPPAQRNNAGVTYYAPMATLAEIVVDTGSGEISLLSHHSILECGNQIVPELVSGQIQGGIAMGIGHALKEYLPLHEDGPGDGTWNWNRYELPVSKDVAVWSQTSEVLPPLSDTDPPKGMAEVVMIAVVPAIANAVAHAIGKRFYSLPITSEKIREALA</sequence>
<accession>A0ABY0NCX5</accession>
<evidence type="ECO:0000259" key="3">
    <source>
        <dbReference type="Pfam" id="PF20256"/>
    </source>
</evidence>
<dbReference type="InterPro" id="IPR046867">
    <property type="entry name" value="AldOxase/xan_DH_MoCoBD2"/>
</dbReference>
<evidence type="ECO:0000259" key="2">
    <source>
        <dbReference type="Pfam" id="PF02738"/>
    </source>
</evidence>
<name>A0ABY0NCX5_9HYPH</name>
<dbReference type="InterPro" id="IPR016208">
    <property type="entry name" value="Ald_Oxase/xanthine_DH-like"/>
</dbReference>
<dbReference type="InterPro" id="IPR037165">
    <property type="entry name" value="AldOxase/xan_DH_Mopterin-bd_sf"/>
</dbReference>
<dbReference type="InterPro" id="IPR008274">
    <property type="entry name" value="AldOxase/xan_DH_MoCoBD1"/>
</dbReference>
<evidence type="ECO:0000256" key="1">
    <source>
        <dbReference type="SAM" id="MobiDB-lite"/>
    </source>
</evidence>
<dbReference type="SUPFAM" id="SSF54665">
    <property type="entry name" value="CO dehydrogenase molybdoprotein N-domain-like"/>
    <property type="match status" value="1"/>
</dbReference>
<dbReference type="Proteomes" id="UP000199468">
    <property type="component" value="Unassembled WGS sequence"/>
</dbReference>
<dbReference type="PROSITE" id="PS51318">
    <property type="entry name" value="TAT"/>
    <property type="match status" value="1"/>
</dbReference>
<feature type="domain" description="Aldehyde oxidase/xanthine dehydrogenase second molybdopterin binding" evidence="3">
    <location>
        <begin position="507"/>
        <end position="593"/>
    </location>
</feature>
<dbReference type="SUPFAM" id="SSF56003">
    <property type="entry name" value="Molybdenum cofactor-binding domain"/>
    <property type="match status" value="1"/>
</dbReference>
<reference evidence="4 5" key="1">
    <citation type="submission" date="2016-10" db="EMBL/GenBank/DDBJ databases">
        <authorList>
            <person name="Varghese N."/>
            <person name="Submissions S."/>
        </authorList>
    </citation>
    <scope>NUCLEOTIDE SEQUENCE [LARGE SCALE GENOMIC DNA]</scope>
    <source>
        <strain evidence="4 5">DSM 26672</strain>
    </source>
</reference>
<feature type="domain" description="Aldehyde oxidase/xanthine dehydrogenase first molybdopterin binding" evidence="2">
    <location>
        <begin position="255"/>
        <end position="481"/>
    </location>
</feature>
<dbReference type="PANTHER" id="PTHR11908">
    <property type="entry name" value="XANTHINE DEHYDROGENASE"/>
    <property type="match status" value="1"/>
</dbReference>
<comment type="caution">
    <text evidence="4">The sequence shown here is derived from an EMBL/GenBank/DDBJ whole genome shotgun (WGS) entry which is preliminary data.</text>
</comment>
<dbReference type="PANTHER" id="PTHR11908:SF123">
    <property type="entry name" value="ALDEHYDE OXIDOREDUCTASE MOLYBDENUM-BINDING SUBUNIT PAOC"/>
    <property type="match status" value="1"/>
</dbReference>
<gene>
    <name evidence="4" type="ORF">SAMN05421844_101234</name>
</gene>
<dbReference type="EMBL" id="FNBZ01000001">
    <property type="protein sequence ID" value="SDF27761.1"/>
    <property type="molecule type" value="Genomic_DNA"/>
</dbReference>
<keyword evidence="5" id="KW-1185">Reference proteome</keyword>
<proteinExistence type="predicted"/>
<dbReference type="InterPro" id="IPR006311">
    <property type="entry name" value="TAT_signal"/>
</dbReference>
<dbReference type="Pfam" id="PF02738">
    <property type="entry name" value="MoCoBD_1"/>
    <property type="match status" value="1"/>
</dbReference>
<protein>
    <submittedName>
        <fullName evidence="4">CO or xanthine dehydrogenase, Mo-binding subunit</fullName>
    </submittedName>
</protein>
<organism evidence="4 5">
    <name type="scientific">Bosea robiniae</name>
    <dbReference type="NCBI Taxonomy" id="1036780"/>
    <lineage>
        <taxon>Bacteria</taxon>
        <taxon>Pseudomonadati</taxon>
        <taxon>Pseudomonadota</taxon>
        <taxon>Alphaproteobacteria</taxon>
        <taxon>Hyphomicrobiales</taxon>
        <taxon>Boseaceae</taxon>
        <taxon>Bosea</taxon>
    </lineage>
</organism>